<accession>A0ABN1HCH8</accession>
<keyword evidence="3" id="KW-1185">Reference proteome</keyword>
<evidence type="ECO:0000256" key="1">
    <source>
        <dbReference type="SAM" id="Phobius"/>
    </source>
</evidence>
<protein>
    <submittedName>
        <fullName evidence="2">ABC transporter permease</fullName>
    </submittedName>
</protein>
<sequence length="269" mass="27190">MRTFFGALRYESIRLRSIRSTWVLVLAAIASAALVAEIVAREILRGEEFLSEPETIVSLLTGSSGVGPLSFPALFAGLIGVAALGTEYRHGLMHSTLTAVPRRGVLLFAKLIVVGAFAALTAVLSIGAAFAVGRAEIGSGFGTSLLTAGDTERALAGFVALVVLTALLGVGLGALLRSATAAGVVLVALPALVEPLAIWALTGPKSGLGEDIAAHLPFTAGAQMVNLPGGDGPGFDLVALGALAGGLTFLAFVAATTLVSTAVFARRDA</sequence>
<feature type="transmembrane region" description="Helical" evidence="1">
    <location>
        <begin position="153"/>
        <end position="176"/>
    </location>
</feature>
<name>A0ABN1HCH8_9ACTN</name>
<keyword evidence="1" id="KW-0472">Membrane</keyword>
<organism evidence="2 3">
    <name type="scientific">Sporichthya brevicatena</name>
    <dbReference type="NCBI Taxonomy" id="171442"/>
    <lineage>
        <taxon>Bacteria</taxon>
        <taxon>Bacillati</taxon>
        <taxon>Actinomycetota</taxon>
        <taxon>Actinomycetes</taxon>
        <taxon>Sporichthyales</taxon>
        <taxon>Sporichthyaceae</taxon>
        <taxon>Sporichthya</taxon>
    </lineage>
</organism>
<feature type="transmembrane region" description="Helical" evidence="1">
    <location>
        <begin position="183"/>
        <end position="201"/>
    </location>
</feature>
<feature type="transmembrane region" description="Helical" evidence="1">
    <location>
        <begin position="237"/>
        <end position="265"/>
    </location>
</feature>
<evidence type="ECO:0000313" key="2">
    <source>
        <dbReference type="EMBL" id="GAA0637839.1"/>
    </source>
</evidence>
<feature type="transmembrane region" description="Helical" evidence="1">
    <location>
        <begin position="105"/>
        <end position="133"/>
    </location>
</feature>
<keyword evidence="1" id="KW-1133">Transmembrane helix</keyword>
<keyword evidence="1" id="KW-0812">Transmembrane</keyword>
<feature type="transmembrane region" description="Helical" evidence="1">
    <location>
        <begin position="21"/>
        <end position="40"/>
    </location>
</feature>
<comment type="caution">
    <text evidence="2">The sequence shown here is derived from an EMBL/GenBank/DDBJ whole genome shotgun (WGS) entry which is preliminary data.</text>
</comment>
<reference evidence="2 3" key="1">
    <citation type="journal article" date="2019" name="Int. J. Syst. Evol. Microbiol.">
        <title>The Global Catalogue of Microorganisms (GCM) 10K type strain sequencing project: providing services to taxonomists for standard genome sequencing and annotation.</title>
        <authorList>
            <consortium name="The Broad Institute Genomics Platform"/>
            <consortium name="The Broad Institute Genome Sequencing Center for Infectious Disease"/>
            <person name="Wu L."/>
            <person name="Ma J."/>
        </authorList>
    </citation>
    <scope>NUCLEOTIDE SEQUENCE [LARGE SCALE GENOMIC DNA]</scope>
    <source>
        <strain evidence="2 3">JCM 10671</strain>
    </source>
</reference>
<feature type="transmembrane region" description="Helical" evidence="1">
    <location>
        <begin position="60"/>
        <end position="84"/>
    </location>
</feature>
<dbReference type="RefSeq" id="WP_344609588.1">
    <property type="nucleotide sequence ID" value="NZ_BAAAHE010000055.1"/>
</dbReference>
<dbReference type="EMBL" id="BAAAHE010000055">
    <property type="protein sequence ID" value="GAA0637839.1"/>
    <property type="molecule type" value="Genomic_DNA"/>
</dbReference>
<dbReference type="Proteomes" id="UP001500957">
    <property type="component" value="Unassembled WGS sequence"/>
</dbReference>
<gene>
    <name evidence="2" type="ORF">GCM10009547_47790</name>
</gene>
<evidence type="ECO:0000313" key="3">
    <source>
        <dbReference type="Proteomes" id="UP001500957"/>
    </source>
</evidence>
<proteinExistence type="predicted"/>